<keyword evidence="3" id="KW-1185">Reference proteome</keyword>
<dbReference type="PROSITE" id="PS01124">
    <property type="entry name" value="HTH_ARAC_FAMILY_2"/>
    <property type="match status" value="1"/>
</dbReference>
<organism evidence="2 3">
    <name type="scientific">Glaciecola petra</name>
    <dbReference type="NCBI Taxonomy" id="3075602"/>
    <lineage>
        <taxon>Bacteria</taxon>
        <taxon>Pseudomonadati</taxon>
        <taxon>Pseudomonadota</taxon>
        <taxon>Gammaproteobacteria</taxon>
        <taxon>Alteromonadales</taxon>
        <taxon>Alteromonadaceae</taxon>
        <taxon>Glaciecola</taxon>
    </lineage>
</organism>
<dbReference type="RefSeq" id="WP_311369581.1">
    <property type="nucleotide sequence ID" value="NZ_JAVRHX010000005.1"/>
</dbReference>
<name>A0ABU2ZTS5_9ALTE</name>
<proteinExistence type="predicted"/>
<dbReference type="Proteomes" id="UP001253545">
    <property type="component" value="Unassembled WGS sequence"/>
</dbReference>
<dbReference type="Pfam" id="PF12833">
    <property type="entry name" value="HTH_18"/>
    <property type="match status" value="1"/>
</dbReference>
<comment type="caution">
    <text evidence="2">The sequence shown here is derived from an EMBL/GenBank/DDBJ whole genome shotgun (WGS) entry which is preliminary data.</text>
</comment>
<evidence type="ECO:0000313" key="3">
    <source>
        <dbReference type="Proteomes" id="UP001253545"/>
    </source>
</evidence>
<dbReference type="EMBL" id="JAVRHX010000005">
    <property type="protein sequence ID" value="MDT0596054.1"/>
    <property type="molecule type" value="Genomic_DNA"/>
</dbReference>
<evidence type="ECO:0000313" key="2">
    <source>
        <dbReference type="EMBL" id="MDT0596054.1"/>
    </source>
</evidence>
<evidence type="ECO:0000259" key="1">
    <source>
        <dbReference type="PROSITE" id="PS01124"/>
    </source>
</evidence>
<accession>A0ABU2ZTS5</accession>
<protein>
    <submittedName>
        <fullName evidence="2">AraC family transcriptional regulator</fullName>
    </submittedName>
</protein>
<sequence length="235" mass="26219">MSQQYTHYRSHMFSLAESELELHENLITCVIFSNNELVCVSNDNKELKAKIICIKPGVNHRVSIPAGGAEILYFDGVNLSANFTAFESLESEWEHIPAAFKKYEFDIIESFRIFLNGGKTSPNLPILAVIEELYSSPLDRMTQDKLAEKLGLERTQALKYFKSVTGQTFRRFKKWAASVTVISNVFNGQNISLAGIDAGFSDAAHTSRTARELFGLTPSSGANSLRNITTLVQRS</sequence>
<feature type="domain" description="HTH araC/xylS-type" evidence="1">
    <location>
        <begin position="124"/>
        <end position="224"/>
    </location>
</feature>
<reference evidence="2 3" key="1">
    <citation type="submission" date="2023-09" db="EMBL/GenBank/DDBJ databases">
        <authorList>
            <person name="Rey-Velasco X."/>
        </authorList>
    </citation>
    <scope>NUCLEOTIDE SEQUENCE [LARGE SCALE GENOMIC DNA]</scope>
    <source>
        <strain evidence="2 3">P117</strain>
    </source>
</reference>
<dbReference type="Gene3D" id="1.10.10.60">
    <property type="entry name" value="Homeodomain-like"/>
    <property type="match status" value="1"/>
</dbReference>
<gene>
    <name evidence="2" type="ORF">RM552_14465</name>
</gene>
<dbReference type="InterPro" id="IPR018060">
    <property type="entry name" value="HTH_AraC"/>
</dbReference>